<gene>
    <name evidence="4" type="ORF">SARC_03162</name>
</gene>
<dbReference type="AlphaFoldDB" id="A0A0L0G6K4"/>
<feature type="compositionally biased region" description="Basic residues" evidence="2">
    <location>
        <begin position="259"/>
        <end position="270"/>
    </location>
</feature>
<sequence length="299" mass="34809">MSISKFMNLKSFHPGNFANQKAVWIAQERDKDDKKHQKQLQQVLQKEQQEHKLLETTPHSIEERNRLALSFMYKQPPGLEYAQEKLKLKDREMAKKRKREEEDKRMNAQERYIRDKDMSLTDKFEVLKNAPRTGDYVADVKRTRNIDRPFGVEIRNIKCLKCGNWGHGHTERVCPLFNTSKQTDQGINEDDELVRPSVVDPLELMRDMKNGGLAMKQTILGRLNDDQASNQQMVFSDEDDDGREIDAQTLRAFANLSPKSKRKVLRRMKKSSALGDNGGGVQKKHKKRRKTKKKKSSRS</sequence>
<feature type="region of interest" description="Disordered" evidence="2">
    <location>
        <begin position="258"/>
        <end position="299"/>
    </location>
</feature>
<dbReference type="Proteomes" id="UP000054560">
    <property type="component" value="Unassembled WGS sequence"/>
</dbReference>
<reference evidence="4 5" key="1">
    <citation type="submission" date="2011-02" db="EMBL/GenBank/DDBJ databases">
        <title>The Genome Sequence of Sphaeroforma arctica JP610.</title>
        <authorList>
            <consortium name="The Broad Institute Genome Sequencing Platform"/>
            <person name="Russ C."/>
            <person name="Cuomo C."/>
            <person name="Young S.K."/>
            <person name="Zeng Q."/>
            <person name="Gargeya S."/>
            <person name="Alvarado L."/>
            <person name="Berlin A."/>
            <person name="Chapman S.B."/>
            <person name="Chen Z."/>
            <person name="Freedman E."/>
            <person name="Gellesch M."/>
            <person name="Goldberg J."/>
            <person name="Griggs A."/>
            <person name="Gujja S."/>
            <person name="Heilman E."/>
            <person name="Heiman D."/>
            <person name="Howarth C."/>
            <person name="Mehta T."/>
            <person name="Neiman D."/>
            <person name="Pearson M."/>
            <person name="Roberts A."/>
            <person name="Saif S."/>
            <person name="Shea T."/>
            <person name="Shenoy N."/>
            <person name="Sisk P."/>
            <person name="Stolte C."/>
            <person name="Sykes S."/>
            <person name="White J."/>
            <person name="Yandava C."/>
            <person name="Burger G."/>
            <person name="Gray M.W."/>
            <person name="Holland P.W.H."/>
            <person name="King N."/>
            <person name="Lang F.B.F."/>
            <person name="Roger A.J."/>
            <person name="Ruiz-Trillo I."/>
            <person name="Haas B."/>
            <person name="Nusbaum C."/>
            <person name="Birren B."/>
        </authorList>
    </citation>
    <scope>NUCLEOTIDE SEQUENCE [LARGE SCALE GENOMIC DNA]</scope>
    <source>
        <strain evidence="4 5">JP610</strain>
    </source>
</reference>
<dbReference type="GO" id="GO:0005634">
    <property type="term" value="C:nucleus"/>
    <property type="evidence" value="ECO:0007669"/>
    <property type="project" value="TreeGrafter"/>
</dbReference>
<evidence type="ECO:0000256" key="1">
    <source>
        <dbReference type="SAM" id="Coils"/>
    </source>
</evidence>
<proteinExistence type="predicted"/>
<dbReference type="GO" id="GO:0003714">
    <property type="term" value="F:transcription corepressor activity"/>
    <property type="evidence" value="ECO:0007669"/>
    <property type="project" value="InterPro"/>
</dbReference>
<dbReference type="PANTHER" id="PTHR13151">
    <property type="entry name" value="CBF1 INTERACTING COREPRESSOR CIR"/>
    <property type="match status" value="1"/>
</dbReference>
<dbReference type="GeneID" id="25903666"/>
<dbReference type="InterPro" id="IPR040014">
    <property type="entry name" value="CIR1"/>
</dbReference>
<dbReference type="EMBL" id="KQ241751">
    <property type="protein sequence ID" value="KNC84632.1"/>
    <property type="molecule type" value="Genomic_DNA"/>
</dbReference>
<dbReference type="PANTHER" id="PTHR13151:SF2">
    <property type="entry name" value="COREPRESSOR INTERACTING WITH RBPJ 1"/>
    <property type="match status" value="1"/>
</dbReference>
<dbReference type="STRING" id="667725.A0A0L0G6K4"/>
<evidence type="ECO:0000259" key="3">
    <source>
        <dbReference type="SMART" id="SM01083"/>
    </source>
</evidence>
<feature type="compositionally biased region" description="Basic residues" evidence="2">
    <location>
        <begin position="282"/>
        <end position="299"/>
    </location>
</feature>
<accession>A0A0L0G6K4</accession>
<evidence type="ECO:0000313" key="4">
    <source>
        <dbReference type="EMBL" id="KNC84632.1"/>
    </source>
</evidence>
<name>A0A0L0G6K4_9EUKA</name>
<protein>
    <recommendedName>
        <fullName evidence="3">CBF1-interacting co-repressor CIR N-terminal domain-containing protein</fullName>
    </recommendedName>
</protein>
<dbReference type="OrthoDB" id="6253837at2759"/>
<organism evidence="4 5">
    <name type="scientific">Sphaeroforma arctica JP610</name>
    <dbReference type="NCBI Taxonomy" id="667725"/>
    <lineage>
        <taxon>Eukaryota</taxon>
        <taxon>Ichthyosporea</taxon>
        <taxon>Ichthyophonida</taxon>
        <taxon>Sphaeroforma</taxon>
    </lineage>
</organism>
<keyword evidence="1" id="KW-0175">Coiled coil</keyword>
<feature type="domain" description="CBF1-interacting co-repressor CIR N-terminal" evidence="3">
    <location>
        <begin position="11"/>
        <end position="47"/>
    </location>
</feature>
<dbReference type="Pfam" id="PF10197">
    <property type="entry name" value="Cir_N"/>
    <property type="match status" value="1"/>
</dbReference>
<dbReference type="SMART" id="SM01083">
    <property type="entry name" value="Cir_N"/>
    <property type="match status" value="1"/>
</dbReference>
<dbReference type="eggNOG" id="KOG3794">
    <property type="taxonomic scope" value="Eukaryota"/>
</dbReference>
<keyword evidence="5" id="KW-1185">Reference proteome</keyword>
<evidence type="ECO:0000313" key="5">
    <source>
        <dbReference type="Proteomes" id="UP000054560"/>
    </source>
</evidence>
<dbReference type="RefSeq" id="XP_014158534.1">
    <property type="nucleotide sequence ID" value="XM_014303059.1"/>
</dbReference>
<dbReference type="InterPro" id="IPR019339">
    <property type="entry name" value="CIR_N_dom"/>
</dbReference>
<feature type="coiled-coil region" evidence="1">
    <location>
        <begin position="37"/>
        <end position="111"/>
    </location>
</feature>
<evidence type="ECO:0000256" key="2">
    <source>
        <dbReference type="SAM" id="MobiDB-lite"/>
    </source>
</evidence>